<proteinExistence type="predicted"/>
<keyword evidence="2" id="KW-1185">Reference proteome</keyword>
<protein>
    <submittedName>
        <fullName evidence="1">FMN reductase</fullName>
    </submittedName>
</protein>
<organism evidence="1 2">
    <name type="scientific">Paraburkholderia unamae</name>
    <dbReference type="NCBI Taxonomy" id="219649"/>
    <lineage>
        <taxon>Bacteria</taxon>
        <taxon>Pseudomonadati</taxon>
        <taxon>Pseudomonadota</taxon>
        <taxon>Betaproteobacteria</taxon>
        <taxon>Burkholderiales</taxon>
        <taxon>Burkholderiaceae</taxon>
        <taxon>Paraburkholderia</taxon>
    </lineage>
</organism>
<comment type="caution">
    <text evidence="1">The sequence shown here is derived from an EMBL/GenBank/DDBJ whole genome shotgun (WGS) entry which is preliminary data.</text>
</comment>
<accession>A0ACC6RTU4</accession>
<reference evidence="1" key="1">
    <citation type="submission" date="2024-01" db="EMBL/GenBank/DDBJ databases">
        <title>The diversity of rhizobia nodulating Mimosa spp. in eleven states of Brazil covering several biomes is determined by host plant, location, and edaphic factors.</title>
        <authorList>
            <person name="Rouws L."/>
            <person name="Barauna A."/>
            <person name="Beukes C."/>
            <person name="De Faria S.M."/>
            <person name="Gross E."/>
            <person name="Dos Reis Junior F.B."/>
            <person name="Simon M."/>
            <person name="Maluk M."/>
            <person name="Odee D.W."/>
            <person name="Kenicer G."/>
            <person name="Young J.P.W."/>
            <person name="Reis V.M."/>
            <person name="Zilli J."/>
            <person name="James E.K."/>
        </authorList>
    </citation>
    <scope>NUCLEOTIDE SEQUENCE</scope>
    <source>
        <strain evidence="1">JPY452</strain>
    </source>
</reference>
<sequence>MSQSINLVVVSGSPYRPSRTGTLLAALGDSLAGALSVRTRVIEVADLVSDIGTALSRDQLSPQADNALRAIEQADVLLVGAPVFRGSVPGLFKHLFDLVAVDALIGKPVLLAATGGSARHALVIDHQLRPLFSFFQSLVLPTGVYACTDDFTDYQITDPALKARIALVVGQALPIIAGLFPQASLGAPESLAA</sequence>
<name>A0ACC6RTU4_9BURK</name>
<gene>
    <name evidence="1" type="primary">msuE</name>
    <name evidence="1" type="ORF">VSR83_33430</name>
</gene>
<evidence type="ECO:0000313" key="2">
    <source>
        <dbReference type="Proteomes" id="UP001392318"/>
    </source>
</evidence>
<evidence type="ECO:0000313" key="1">
    <source>
        <dbReference type="EMBL" id="MEM5404864.1"/>
    </source>
</evidence>
<dbReference type="EMBL" id="JAYMRU010000034">
    <property type="protein sequence ID" value="MEM5404864.1"/>
    <property type="molecule type" value="Genomic_DNA"/>
</dbReference>
<dbReference type="Proteomes" id="UP001392318">
    <property type="component" value="Unassembled WGS sequence"/>
</dbReference>